<feature type="region of interest" description="Disordered" evidence="5">
    <location>
        <begin position="470"/>
        <end position="512"/>
    </location>
</feature>
<dbReference type="Pfam" id="PF07776">
    <property type="entry name" value="zf-AD"/>
    <property type="match status" value="1"/>
</dbReference>
<keyword evidence="2 4" id="KW-0863">Zinc-finger</keyword>
<feature type="region of interest" description="Disordered" evidence="5">
    <location>
        <begin position="164"/>
        <end position="200"/>
    </location>
</feature>
<dbReference type="GO" id="GO:0005634">
    <property type="term" value="C:nucleus"/>
    <property type="evidence" value="ECO:0007669"/>
    <property type="project" value="InterPro"/>
</dbReference>
<feature type="binding site" evidence="4">
    <location>
        <position position="55"/>
    </location>
    <ligand>
        <name>Zn(2+)</name>
        <dbReference type="ChEBI" id="CHEBI:29105"/>
    </ligand>
</feature>
<organism evidence="7">
    <name type="scientific">Culex tarsalis</name>
    <name type="common">Encephalitis mosquito</name>
    <dbReference type="NCBI Taxonomy" id="7177"/>
    <lineage>
        <taxon>Eukaryota</taxon>
        <taxon>Metazoa</taxon>
        <taxon>Ecdysozoa</taxon>
        <taxon>Arthropoda</taxon>
        <taxon>Hexapoda</taxon>
        <taxon>Insecta</taxon>
        <taxon>Pterygota</taxon>
        <taxon>Neoptera</taxon>
        <taxon>Endopterygota</taxon>
        <taxon>Diptera</taxon>
        <taxon>Nematocera</taxon>
        <taxon>Culicoidea</taxon>
        <taxon>Culicidae</taxon>
        <taxon>Culicinae</taxon>
        <taxon>Culicini</taxon>
        <taxon>Culex</taxon>
        <taxon>Culex</taxon>
    </lineage>
</organism>
<feature type="compositionally biased region" description="Basic and acidic residues" evidence="5">
    <location>
        <begin position="481"/>
        <end position="503"/>
    </location>
</feature>
<feature type="region of interest" description="Disordered" evidence="5">
    <location>
        <begin position="319"/>
        <end position="338"/>
    </location>
</feature>
<dbReference type="EMBL" id="GFDL01013956">
    <property type="protein sequence ID" value="JAV21089.1"/>
    <property type="molecule type" value="Transcribed_RNA"/>
</dbReference>
<sequence length="512" mass="59492">MPKTLASFCRLCLTKTSSKVPVFGGEQENVTNLLALIELSINPETESDAAVCFDCVVTLETFLQFKDQCHVNDEFLKTLPPKDSSESSEAGEEDEDEDVMECDYLEEDDEGGAEICDSEEEQGLVEYVEPPQKKALVISAVKKVPKAKDAAVDPLYIAKPVLKQKAKQESSPQKPRVVSKKPRQKLSKFTNREPTEDELPKLQDSYPDYFHFERGSRTLYYDLVYYGERFNSAIYGTLHTYWKCPYKNTFNCPAVLYVSNDYTEFERRYEHSHGEMKPKGEMEVFTPEQALPTVFRICWKRVQARRARDLEISLWKKESAPKPKAMPTRKKKKTAESKKLKKPLRIIPEFPGPQPTEEELPKLQASYPDCFHFERGHNTLYYDLVYYGERFNSAIFGARHTFWQCAHRRKFKCPARLHVSNDYTEFERRYEHTHGEQKSKGYPELYTPKQALPTLFRIMWHRLKEKRLKKQQTKGLAQEAKNNDELGHGDSYEDYESSQKELELPENGSVDN</sequence>
<feature type="compositionally biased region" description="Basic residues" evidence="5">
    <location>
        <begin position="177"/>
        <end position="186"/>
    </location>
</feature>
<keyword evidence="1 4" id="KW-0479">Metal-binding</keyword>
<evidence type="ECO:0000256" key="2">
    <source>
        <dbReference type="ARBA" id="ARBA00022771"/>
    </source>
</evidence>
<dbReference type="InterPro" id="IPR012934">
    <property type="entry name" value="Znf_AD"/>
</dbReference>
<name>A0A1Q3F0M8_CULTA</name>
<feature type="compositionally biased region" description="Acidic residues" evidence="5">
    <location>
        <begin position="89"/>
        <end position="98"/>
    </location>
</feature>
<keyword evidence="3 4" id="KW-0862">Zinc</keyword>
<accession>A0A1Q3F0M8</accession>
<proteinExistence type="predicted"/>
<dbReference type="PROSITE" id="PS51915">
    <property type="entry name" value="ZAD"/>
    <property type="match status" value="1"/>
</dbReference>
<evidence type="ECO:0000259" key="6">
    <source>
        <dbReference type="PROSITE" id="PS51915"/>
    </source>
</evidence>
<feature type="compositionally biased region" description="Basic and acidic residues" evidence="5">
    <location>
        <begin position="190"/>
        <end position="200"/>
    </location>
</feature>
<feature type="domain" description="ZAD" evidence="6">
    <location>
        <begin position="7"/>
        <end position="79"/>
    </location>
</feature>
<evidence type="ECO:0000256" key="4">
    <source>
        <dbReference type="PROSITE-ProRule" id="PRU01263"/>
    </source>
</evidence>
<evidence type="ECO:0000256" key="1">
    <source>
        <dbReference type="ARBA" id="ARBA00022723"/>
    </source>
</evidence>
<dbReference type="InterPro" id="IPR007588">
    <property type="entry name" value="Znf_FLYWCH"/>
</dbReference>
<feature type="binding site" evidence="4">
    <location>
        <position position="9"/>
    </location>
    <ligand>
        <name>Zn(2+)</name>
        <dbReference type="ChEBI" id="CHEBI:29105"/>
    </ligand>
</feature>
<evidence type="ECO:0000256" key="3">
    <source>
        <dbReference type="ARBA" id="ARBA00022833"/>
    </source>
</evidence>
<reference evidence="7" key="1">
    <citation type="submission" date="2017-01" db="EMBL/GenBank/DDBJ databases">
        <title>A deep insight into the sialotranscriptome of adult male and female Cluex tarsalis mosquitoes.</title>
        <authorList>
            <person name="Ribeiro J.M."/>
            <person name="Moreira F."/>
            <person name="Bernard K.A."/>
            <person name="Calvo E."/>
        </authorList>
    </citation>
    <scope>NUCLEOTIDE SEQUENCE</scope>
    <source>
        <strain evidence="7">Kern County</strain>
        <tissue evidence="7">Salivary glands</tissue>
    </source>
</reference>
<feature type="region of interest" description="Disordered" evidence="5">
    <location>
        <begin position="77"/>
        <end position="98"/>
    </location>
</feature>
<evidence type="ECO:0000313" key="7">
    <source>
        <dbReference type="EMBL" id="JAV21089.1"/>
    </source>
</evidence>
<dbReference type="Pfam" id="PF04500">
    <property type="entry name" value="FLYWCH"/>
    <property type="match status" value="1"/>
</dbReference>
<feature type="binding site" evidence="4">
    <location>
        <position position="12"/>
    </location>
    <ligand>
        <name>Zn(2+)</name>
        <dbReference type="ChEBI" id="CHEBI:29105"/>
    </ligand>
</feature>
<dbReference type="SUPFAM" id="SSF57716">
    <property type="entry name" value="Glucocorticoid receptor-like (DNA-binding domain)"/>
    <property type="match status" value="1"/>
</dbReference>
<feature type="compositionally biased region" description="Basic residues" evidence="5">
    <location>
        <begin position="327"/>
        <end position="338"/>
    </location>
</feature>
<dbReference type="GO" id="GO:0008270">
    <property type="term" value="F:zinc ion binding"/>
    <property type="evidence" value="ECO:0007669"/>
    <property type="project" value="UniProtKB-UniRule"/>
</dbReference>
<protein>
    <recommendedName>
        <fullName evidence="6">ZAD domain-containing protein</fullName>
    </recommendedName>
</protein>
<feature type="binding site" evidence="4">
    <location>
        <position position="52"/>
    </location>
    <ligand>
        <name>Zn(2+)</name>
        <dbReference type="ChEBI" id="CHEBI:29105"/>
    </ligand>
</feature>
<evidence type="ECO:0000256" key="5">
    <source>
        <dbReference type="SAM" id="MobiDB-lite"/>
    </source>
</evidence>
<dbReference type="SMART" id="SM00868">
    <property type="entry name" value="zf-AD"/>
    <property type="match status" value="1"/>
</dbReference>
<dbReference type="AlphaFoldDB" id="A0A1Q3F0M8"/>
<dbReference type="Gene3D" id="3.40.1800.20">
    <property type="match status" value="1"/>
</dbReference>
<dbReference type="Gene3D" id="2.20.25.240">
    <property type="match status" value="1"/>
</dbReference>